<proteinExistence type="predicted"/>
<dbReference type="EMBL" id="LAQL01000008">
    <property type="protein sequence ID" value="KLN60113.1"/>
    <property type="molecule type" value="Genomic_DNA"/>
</dbReference>
<organism evidence="1 2">
    <name type="scientific">Kiloniella spongiae</name>
    <dbReference type="NCBI Taxonomy" id="1489064"/>
    <lineage>
        <taxon>Bacteria</taxon>
        <taxon>Pseudomonadati</taxon>
        <taxon>Pseudomonadota</taxon>
        <taxon>Alphaproteobacteria</taxon>
        <taxon>Rhodospirillales</taxon>
        <taxon>Kiloniellaceae</taxon>
        <taxon>Kiloniella</taxon>
    </lineage>
</organism>
<sequence length="76" mass="8795">MVVANNSCNPSHISTSTTNKNNLRSTLNLLKNLFKSNKKRNIMTLKDIHDLPMHIKKDIGFWDVKPEDLSRHPINR</sequence>
<accession>A0A0H2MCN7</accession>
<protein>
    <submittedName>
        <fullName evidence="1">Uncharacterized protein</fullName>
    </submittedName>
</protein>
<dbReference type="Proteomes" id="UP000035444">
    <property type="component" value="Unassembled WGS sequence"/>
</dbReference>
<keyword evidence="2" id="KW-1185">Reference proteome</keyword>
<dbReference type="AlphaFoldDB" id="A0A0H2MCN7"/>
<comment type="caution">
    <text evidence="1">The sequence shown here is derived from an EMBL/GenBank/DDBJ whole genome shotgun (WGS) entry which is preliminary data.</text>
</comment>
<name>A0A0H2MCN7_9PROT</name>
<gene>
    <name evidence="1" type="ORF">WH96_13045</name>
</gene>
<reference evidence="1 2" key="1">
    <citation type="submission" date="2015-03" db="EMBL/GenBank/DDBJ databases">
        <title>Genome Sequence of Kiloniella spongiae MEBiC09566, isolated from a marine sponge.</title>
        <authorList>
            <person name="Shao Z."/>
            <person name="Wang L."/>
            <person name="Li X."/>
        </authorList>
    </citation>
    <scope>NUCLEOTIDE SEQUENCE [LARGE SCALE GENOMIC DNA]</scope>
    <source>
        <strain evidence="1 2">MEBiC09566</strain>
    </source>
</reference>
<evidence type="ECO:0000313" key="1">
    <source>
        <dbReference type="EMBL" id="KLN60113.1"/>
    </source>
</evidence>
<evidence type="ECO:0000313" key="2">
    <source>
        <dbReference type="Proteomes" id="UP000035444"/>
    </source>
</evidence>